<evidence type="ECO:0000256" key="3">
    <source>
        <dbReference type="ARBA" id="ARBA00022691"/>
    </source>
</evidence>
<dbReference type="RefSeq" id="WP_216127873.1">
    <property type="nucleotide sequence ID" value="NZ_CP064782.1"/>
</dbReference>
<feature type="domain" description="S-adenosylmethionine-dependent methyltransferase" evidence="4">
    <location>
        <begin position="121"/>
        <end position="342"/>
    </location>
</feature>
<dbReference type="PANTHER" id="PTHR43042:SF3">
    <property type="entry name" value="RIBOSOMAL RNA LARGE SUBUNIT METHYLTRANSFERASE YWBD-RELATED"/>
    <property type="match status" value="1"/>
</dbReference>
<sequence>MSDLSPAPLTPLLTTALAARSDLLARLAAEDTDCYRLFHGSVEGFPGLTIDRYGDLLLIQTFHSAVDGAQVGEIRRFYTERPEFAGLDTLYNDRSGGNSRITNVLGETDQEIAQKPRIAKEMGISYRFQGRHAGQDPWLFLDLRAGRRRIMAEAAGKSVLNLFAYTCGVGLAAAKGGARFVVNVDFAESSLKVGRENAKLNDLPTRPRCVQSDVFPALRQLAGLGQPPVVRGKRLPPFPKLEPQQFDLVFLDPPRYAKSPFGVVDLIHDYPALLKPAVLATAEGGTLICCNNVAQVSREVWQDQIERCARKAGRPARELEWIAPEEDFPSFDGQHPLKIALLRL</sequence>
<accession>A0A975XUV4</accession>
<gene>
    <name evidence="5" type="ORF">Azoinq_00775</name>
</gene>
<reference evidence="5" key="1">
    <citation type="submission" date="2020-11" db="EMBL/GenBank/DDBJ databases">
        <title>Azospira inquinata sp. nov.</title>
        <authorList>
            <person name="Moe W.M."/>
            <person name="Mikes M.C."/>
        </authorList>
    </citation>
    <scope>NUCLEOTIDE SEQUENCE</scope>
    <source>
        <strain evidence="5">Azo-3</strain>
    </source>
</reference>
<dbReference type="Proteomes" id="UP000683428">
    <property type="component" value="Chromosome"/>
</dbReference>
<dbReference type="KEGG" id="aiq:Azoinq_00775"/>
<keyword evidence="1 5" id="KW-0489">Methyltransferase</keyword>
<evidence type="ECO:0000256" key="2">
    <source>
        <dbReference type="ARBA" id="ARBA00022679"/>
    </source>
</evidence>
<evidence type="ECO:0000259" key="4">
    <source>
        <dbReference type="Pfam" id="PF10672"/>
    </source>
</evidence>
<evidence type="ECO:0000313" key="6">
    <source>
        <dbReference type="Proteomes" id="UP000683428"/>
    </source>
</evidence>
<dbReference type="EMBL" id="CP064782">
    <property type="protein sequence ID" value="QWT49186.1"/>
    <property type="molecule type" value="Genomic_DNA"/>
</dbReference>
<keyword evidence="3" id="KW-0949">S-adenosyl-L-methionine</keyword>
<dbReference type="GO" id="GO:0008168">
    <property type="term" value="F:methyltransferase activity"/>
    <property type="evidence" value="ECO:0007669"/>
    <property type="project" value="UniProtKB-KW"/>
</dbReference>
<dbReference type="GO" id="GO:0032259">
    <property type="term" value="P:methylation"/>
    <property type="evidence" value="ECO:0007669"/>
    <property type="project" value="UniProtKB-KW"/>
</dbReference>
<keyword evidence="2" id="KW-0808">Transferase</keyword>
<dbReference type="Pfam" id="PF10672">
    <property type="entry name" value="Methyltrans_SAM"/>
    <property type="match status" value="1"/>
</dbReference>
<organism evidence="5 6">
    <name type="scientific">Azospira inquinata</name>
    <dbReference type="NCBI Taxonomy" id="2785627"/>
    <lineage>
        <taxon>Bacteria</taxon>
        <taxon>Pseudomonadati</taxon>
        <taxon>Pseudomonadota</taxon>
        <taxon>Betaproteobacteria</taxon>
        <taxon>Rhodocyclales</taxon>
        <taxon>Rhodocyclaceae</taxon>
        <taxon>Azospira</taxon>
    </lineage>
</organism>
<dbReference type="PANTHER" id="PTHR43042">
    <property type="entry name" value="SAM-DEPENDENT METHYLTRANSFERASE"/>
    <property type="match status" value="1"/>
</dbReference>
<dbReference type="AlphaFoldDB" id="A0A975XUV4"/>
<evidence type="ECO:0000256" key="1">
    <source>
        <dbReference type="ARBA" id="ARBA00022603"/>
    </source>
</evidence>
<dbReference type="InterPro" id="IPR019614">
    <property type="entry name" value="SAM-dep_methyl-trfase"/>
</dbReference>
<evidence type="ECO:0000313" key="5">
    <source>
        <dbReference type="EMBL" id="QWT49186.1"/>
    </source>
</evidence>
<dbReference type="CDD" id="cd11572">
    <property type="entry name" value="RlmI_M_like"/>
    <property type="match status" value="1"/>
</dbReference>
<proteinExistence type="predicted"/>
<name>A0A975XUV4_9RHOO</name>
<dbReference type="CDD" id="cd02440">
    <property type="entry name" value="AdoMet_MTases"/>
    <property type="match status" value="1"/>
</dbReference>
<keyword evidence="6" id="KW-1185">Reference proteome</keyword>
<protein>
    <submittedName>
        <fullName evidence="5">Class I SAM-dependent rRNA methyltransferase</fullName>
    </submittedName>
</protein>